<keyword evidence="2" id="KW-0012">Acyltransferase</keyword>
<dbReference type="Proteomes" id="UP000326912">
    <property type="component" value="Unassembled WGS sequence"/>
</dbReference>
<dbReference type="PROSITE" id="PS51186">
    <property type="entry name" value="GNAT"/>
    <property type="match status" value="1"/>
</dbReference>
<evidence type="ECO:0000313" key="5">
    <source>
        <dbReference type="EMBL" id="GER89091.1"/>
    </source>
</evidence>
<dbReference type="InterPro" id="IPR000182">
    <property type="entry name" value="GNAT_dom"/>
</dbReference>
<dbReference type="CDD" id="cd04301">
    <property type="entry name" value="NAT_SF"/>
    <property type="match status" value="1"/>
</dbReference>
<comment type="caution">
    <text evidence="5">The sequence shown here is derived from an EMBL/GenBank/DDBJ whole genome shotgun (WGS) entry which is preliminary data.</text>
</comment>
<accession>A0A5J4KRM9</accession>
<evidence type="ECO:0000256" key="3">
    <source>
        <dbReference type="ARBA" id="ARBA00038502"/>
    </source>
</evidence>
<keyword evidence="6" id="KW-1185">Reference proteome</keyword>
<comment type="similarity">
    <text evidence="3">Belongs to the acetyltransferase family. RimJ subfamily.</text>
</comment>
<evidence type="ECO:0000313" key="6">
    <source>
        <dbReference type="Proteomes" id="UP000326912"/>
    </source>
</evidence>
<organism evidence="5 6">
    <name type="scientific">Dictyobacter vulcani</name>
    <dbReference type="NCBI Taxonomy" id="2607529"/>
    <lineage>
        <taxon>Bacteria</taxon>
        <taxon>Bacillati</taxon>
        <taxon>Chloroflexota</taxon>
        <taxon>Ktedonobacteria</taxon>
        <taxon>Ktedonobacterales</taxon>
        <taxon>Dictyobacteraceae</taxon>
        <taxon>Dictyobacter</taxon>
    </lineage>
</organism>
<dbReference type="EMBL" id="BKZW01000001">
    <property type="protein sequence ID" value="GER89091.1"/>
    <property type="molecule type" value="Genomic_DNA"/>
</dbReference>
<proteinExistence type="inferred from homology"/>
<sequence length="189" mass="21358">MSEHGQSQHDIFSQSVVRIESWGKGDLLLLKKLLGDPVMTRYLGGPESDEQLVKRQARYERLTEAGQGRMFKIIYQSTGEPVGSVGYWETTHYDEHIYEMGWSVLPAFQGQGIAHAGTTQAIARVRSDGKYQFLHAFPYIENPASNALCRKLGFTLVEQCEFEYPKGSFMQCNDWRLDLTAGSETAIVQ</sequence>
<name>A0A5J4KRM9_9CHLR</name>
<keyword evidence="1" id="KW-0808">Transferase</keyword>
<dbReference type="Pfam" id="PF13302">
    <property type="entry name" value="Acetyltransf_3"/>
    <property type="match status" value="1"/>
</dbReference>
<dbReference type="AlphaFoldDB" id="A0A5J4KRM9"/>
<dbReference type="GO" id="GO:0005737">
    <property type="term" value="C:cytoplasm"/>
    <property type="evidence" value="ECO:0007669"/>
    <property type="project" value="TreeGrafter"/>
</dbReference>
<dbReference type="InterPro" id="IPR051531">
    <property type="entry name" value="N-acetyltransferase"/>
</dbReference>
<evidence type="ECO:0000259" key="4">
    <source>
        <dbReference type="PROSITE" id="PS51186"/>
    </source>
</evidence>
<dbReference type="GO" id="GO:0008999">
    <property type="term" value="F:protein-N-terminal-alanine acetyltransferase activity"/>
    <property type="evidence" value="ECO:0007669"/>
    <property type="project" value="TreeGrafter"/>
</dbReference>
<gene>
    <name evidence="5" type="ORF">KDW_32530</name>
</gene>
<dbReference type="InterPro" id="IPR016181">
    <property type="entry name" value="Acyl_CoA_acyltransferase"/>
</dbReference>
<dbReference type="PANTHER" id="PTHR43792">
    <property type="entry name" value="GNAT FAMILY, PUTATIVE (AFU_ORTHOLOGUE AFUA_3G00765)-RELATED-RELATED"/>
    <property type="match status" value="1"/>
</dbReference>
<dbReference type="SUPFAM" id="SSF55729">
    <property type="entry name" value="Acyl-CoA N-acyltransferases (Nat)"/>
    <property type="match status" value="1"/>
</dbReference>
<dbReference type="PANTHER" id="PTHR43792:SF8">
    <property type="entry name" value="[RIBOSOMAL PROTEIN US5]-ALANINE N-ACETYLTRANSFERASE"/>
    <property type="match status" value="1"/>
</dbReference>
<reference evidence="5 6" key="1">
    <citation type="submission" date="2019-10" db="EMBL/GenBank/DDBJ databases">
        <title>Dictyobacter vulcani sp. nov., within the class Ktedonobacteria, isolated from soil of volcanic Mt. Zao.</title>
        <authorList>
            <person name="Zheng Y."/>
            <person name="Wang C.M."/>
            <person name="Sakai Y."/>
            <person name="Abe K."/>
            <person name="Yokota A."/>
            <person name="Yabe S."/>
        </authorList>
    </citation>
    <scope>NUCLEOTIDE SEQUENCE [LARGE SCALE GENOMIC DNA]</scope>
    <source>
        <strain evidence="5 6">W12</strain>
    </source>
</reference>
<evidence type="ECO:0000256" key="1">
    <source>
        <dbReference type="ARBA" id="ARBA00022679"/>
    </source>
</evidence>
<feature type="domain" description="N-acetyltransferase" evidence="4">
    <location>
        <begin position="17"/>
        <end position="182"/>
    </location>
</feature>
<evidence type="ECO:0000256" key="2">
    <source>
        <dbReference type="ARBA" id="ARBA00023315"/>
    </source>
</evidence>
<dbReference type="Gene3D" id="3.40.630.30">
    <property type="match status" value="1"/>
</dbReference>
<dbReference type="RefSeq" id="WP_151756903.1">
    <property type="nucleotide sequence ID" value="NZ_BKZW01000001.1"/>
</dbReference>
<protein>
    <recommendedName>
        <fullName evidence="4">N-acetyltransferase domain-containing protein</fullName>
    </recommendedName>
</protein>